<dbReference type="InterPro" id="IPR025497">
    <property type="entry name" value="PatA-like_N"/>
</dbReference>
<proteinExistence type="predicted"/>
<dbReference type="Gene3D" id="3.40.50.2300">
    <property type="match status" value="1"/>
</dbReference>
<keyword evidence="5" id="KW-1185">Reference proteome</keyword>
<feature type="domain" description="Response regulatory" evidence="3">
    <location>
        <begin position="268"/>
        <end position="384"/>
    </location>
</feature>
<evidence type="ECO:0000256" key="2">
    <source>
        <dbReference type="PROSITE-ProRule" id="PRU00169"/>
    </source>
</evidence>
<evidence type="ECO:0000313" key="4">
    <source>
        <dbReference type="EMBL" id="MCC0179332.1"/>
    </source>
</evidence>
<keyword evidence="1 2" id="KW-0597">Phosphoprotein</keyword>
<dbReference type="AlphaFoldDB" id="A0A964BVF3"/>
<organism evidence="4 5">
    <name type="scientific">Waterburya agarophytonicola KI4</name>
    <dbReference type="NCBI Taxonomy" id="2874699"/>
    <lineage>
        <taxon>Bacteria</taxon>
        <taxon>Bacillati</taxon>
        <taxon>Cyanobacteriota</taxon>
        <taxon>Cyanophyceae</taxon>
        <taxon>Pleurocapsales</taxon>
        <taxon>Hyellaceae</taxon>
        <taxon>Waterburya</taxon>
        <taxon>Waterburya agarophytonicola</taxon>
    </lineage>
</organism>
<dbReference type="Proteomes" id="UP000729733">
    <property type="component" value="Unassembled WGS sequence"/>
</dbReference>
<name>A0A964BVF3_9CYAN</name>
<accession>A0A964BVF3</accession>
<feature type="non-terminal residue" evidence="4">
    <location>
        <position position="400"/>
    </location>
</feature>
<dbReference type="PANTHER" id="PTHR44591">
    <property type="entry name" value="STRESS RESPONSE REGULATOR PROTEIN 1"/>
    <property type="match status" value="1"/>
</dbReference>
<dbReference type="RefSeq" id="WP_229642431.1">
    <property type="nucleotide sequence ID" value="NZ_JADWDC010000078.1"/>
</dbReference>
<protein>
    <submittedName>
        <fullName evidence="4">Response regulator</fullName>
    </submittedName>
</protein>
<dbReference type="SMART" id="SM00448">
    <property type="entry name" value="REC"/>
    <property type="match status" value="1"/>
</dbReference>
<evidence type="ECO:0000259" key="3">
    <source>
        <dbReference type="PROSITE" id="PS50110"/>
    </source>
</evidence>
<dbReference type="SUPFAM" id="SSF52172">
    <property type="entry name" value="CheY-like"/>
    <property type="match status" value="1"/>
</dbReference>
<dbReference type="PROSITE" id="PS50110">
    <property type="entry name" value="RESPONSE_REGULATORY"/>
    <property type="match status" value="1"/>
</dbReference>
<feature type="modified residue" description="4-aspartylphosphate" evidence="2">
    <location>
        <position position="317"/>
    </location>
</feature>
<evidence type="ECO:0000313" key="5">
    <source>
        <dbReference type="Proteomes" id="UP000729733"/>
    </source>
</evidence>
<dbReference type="EMBL" id="JADWDC010000078">
    <property type="protein sequence ID" value="MCC0179332.1"/>
    <property type="molecule type" value="Genomic_DNA"/>
</dbReference>
<dbReference type="PANTHER" id="PTHR44591:SF23">
    <property type="entry name" value="CHEY SUBFAMILY"/>
    <property type="match status" value="1"/>
</dbReference>
<dbReference type="GO" id="GO:0000160">
    <property type="term" value="P:phosphorelay signal transduction system"/>
    <property type="evidence" value="ECO:0007669"/>
    <property type="project" value="InterPro"/>
</dbReference>
<dbReference type="InterPro" id="IPR050595">
    <property type="entry name" value="Bact_response_regulator"/>
</dbReference>
<evidence type="ECO:0000256" key="1">
    <source>
        <dbReference type="ARBA" id="ARBA00022553"/>
    </source>
</evidence>
<dbReference type="Pfam" id="PF00072">
    <property type="entry name" value="Response_reg"/>
    <property type="match status" value="1"/>
</dbReference>
<dbReference type="InterPro" id="IPR001789">
    <property type="entry name" value="Sig_transdc_resp-reg_receiver"/>
</dbReference>
<comment type="caution">
    <text evidence="4">The sequence shown here is derived from an EMBL/GenBank/DDBJ whole genome shotgun (WGS) entry which is preliminary data.</text>
</comment>
<dbReference type="InterPro" id="IPR011006">
    <property type="entry name" value="CheY-like_superfamily"/>
</dbReference>
<gene>
    <name evidence="4" type="ORF">I4641_20430</name>
</gene>
<sequence length="400" mass="46042">MNDNTQNKLLSNLIYFKHKQFTGQINIQGSSQTVWRIYLCLGRLVWADGGIHPHRSWKRLIDKYCPQVDWYALDINFVRQSDCGDYNVLNILLERNLIDRKQAIELIKTRATEILFDLLQLELRQQLRVTAETASTSSFLTSGLQMSISLVNVEQVLHDANRAWSIWQQKGLAKWSPNLAPQMRKQDRLREEVSGIVYQNFLRLLDGQRTLRDLSSRMGKDVRKLTSSLIPYVQQDLLDIVEVRDIKAPKYSQNISMDEDAVDLSKPLIACIDDSAQICKIMEQIITQCGYRCISIQESLQALPSVIKNNPDFIFLDIGMPIVNGYEICTQVRRVNKFKDIPIVFLTGNDGIIDRMRAKVCGANAFLPKPIEIDKIIDTIERYKYLSKINYIAIAKMPQN</sequence>
<reference evidence="4" key="1">
    <citation type="journal article" date="2021" name="Antonie Van Leeuwenhoek">
        <title>Draft genome and description of Waterburya agarophytonicola gen. nov. sp. nov. (Pleurocapsales, Cyanobacteria): a seaweed symbiont.</title>
        <authorList>
            <person name="Bonthond G."/>
            <person name="Shalygin S."/>
            <person name="Bayer T."/>
            <person name="Weinberger F."/>
        </authorList>
    </citation>
    <scope>NUCLEOTIDE SEQUENCE</scope>
    <source>
        <strain evidence="4">KI4</strain>
    </source>
</reference>
<dbReference type="Pfam" id="PF14332">
    <property type="entry name" value="DUF4388"/>
    <property type="match status" value="1"/>
</dbReference>
<dbReference type="InterPro" id="IPR024186">
    <property type="entry name" value="Sig_transdc_resp-reg_PatA"/>
</dbReference>
<dbReference type="PIRSF" id="PIRSF005897">
    <property type="entry name" value="RR_PatA"/>
    <property type="match status" value="1"/>
</dbReference>